<dbReference type="InterPro" id="IPR036396">
    <property type="entry name" value="Cyt_P450_sf"/>
</dbReference>
<dbReference type="PANTHER" id="PTHR24301:SF2">
    <property type="entry name" value="THROMBOXANE-A SYNTHASE"/>
    <property type="match status" value="1"/>
</dbReference>
<proteinExistence type="predicted"/>
<feature type="region of interest" description="Disordered" evidence="1">
    <location>
        <begin position="366"/>
        <end position="386"/>
    </location>
</feature>
<dbReference type="PANTHER" id="PTHR24301">
    <property type="entry name" value="THROMBOXANE-A SYNTHASE"/>
    <property type="match status" value="1"/>
</dbReference>
<dbReference type="CDD" id="cd00302">
    <property type="entry name" value="cytochrome_P450"/>
    <property type="match status" value="1"/>
</dbReference>
<dbReference type="Gene3D" id="1.10.630.10">
    <property type="entry name" value="Cytochrome P450"/>
    <property type="match status" value="1"/>
</dbReference>
<evidence type="ECO:0000313" key="2">
    <source>
        <dbReference type="EMBL" id="GAA2433437.1"/>
    </source>
</evidence>
<dbReference type="Proteomes" id="UP001500460">
    <property type="component" value="Unassembled WGS sequence"/>
</dbReference>
<reference evidence="3" key="1">
    <citation type="journal article" date="2019" name="Int. J. Syst. Evol. Microbiol.">
        <title>The Global Catalogue of Microorganisms (GCM) 10K type strain sequencing project: providing services to taxonomists for standard genome sequencing and annotation.</title>
        <authorList>
            <consortium name="The Broad Institute Genomics Platform"/>
            <consortium name="The Broad Institute Genome Sequencing Center for Infectious Disease"/>
            <person name="Wu L."/>
            <person name="Ma J."/>
        </authorList>
    </citation>
    <scope>NUCLEOTIDE SEQUENCE [LARGE SCALE GENOMIC DNA]</scope>
    <source>
        <strain evidence="3">JCM 6922</strain>
    </source>
</reference>
<protein>
    <recommendedName>
        <fullName evidence="4">Cytochrome P450</fullName>
    </recommendedName>
</protein>
<gene>
    <name evidence="2" type="ORF">GCM10010421_23050</name>
</gene>
<dbReference type="InterPro" id="IPR002401">
    <property type="entry name" value="Cyt_P450_E_grp-I"/>
</dbReference>
<evidence type="ECO:0008006" key="4">
    <source>
        <dbReference type="Google" id="ProtNLM"/>
    </source>
</evidence>
<sequence length="386" mass="43397">MRVGERRRFLRDPLESIDTARRHCTTDVFRLPWGGYCVRDADLAQTLLRSPEYNTGKSGFFGELLPTRQAQLEVGHAVRNFMRAGLPRYRAELTRAVTELPAVSRWPAAGNKLVHRCLDDLLLHPDSSATTRERARRAVRGGVVFHAPHTWQRARAEILRARLLTALTDEVRHRRQQPVGEPRDVLDALLGVCPSTDMADRTVAELHLMMYRAIVVPVSASLAWSVLLACLHHKADSPWPWPADQIVREALRHRPVPWLLGRTVCRTVEFGGVVFRPGDLLSVSPYLMHHETDRWADPDVFRPERWDEPGRHGSYMPFGAGPYICAGAVVAQTLLSESLTALVQDARLTVVDGDPRAVMAEGNVPRPFTLHRTPRHGGPGHDTGRR</sequence>
<name>A0ABP5WR95_9ACTN</name>
<keyword evidence="3" id="KW-1185">Reference proteome</keyword>
<comment type="caution">
    <text evidence="2">The sequence shown here is derived from an EMBL/GenBank/DDBJ whole genome shotgun (WGS) entry which is preliminary data.</text>
</comment>
<dbReference type="InterPro" id="IPR001128">
    <property type="entry name" value="Cyt_P450"/>
</dbReference>
<dbReference type="Pfam" id="PF00067">
    <property type="entry name" value="p450"/>
    <property type="match status" value="1"/>
</dbReference>
<evidence type="ECO:0000313" key="3">
    <source>
        <dbReference type="Proteomes" id="UP001500460"/>
    </source>
</evidence>
<dbReference type="RefSeq" id="WP_344602292.1">
    <property type="nucleotide sequence ID" value="NZ_BAAATK010000011.1"/>
</dbReference>
<dbReference type="PRINTS" id="PR00463">
    <property type="entry name" value="EP450I"/>
</dbReference>
<organism evidence="2 3">
    <name type="scientific">Streptomyces glaucus</name>
    <dbReference type="NCBI Taxonomy" id="284029"/>
    <lineage>
        <taxon>Bacteria</taxon>
        <taxon>Bacillati</taxon>
        <taxon>Actinomycetota</taxon>
        <taxon>Actinomycetes</taxon>
        <taxon>Kitasatosporales</taxon>
        <taxon>Streptomycetaceae</taxon>
        <taxon>Streptomyces</taxon>
    </lineage>
</organism>
<accession>A0ABP5WR95</accession>
<dbReference type="SUPFAM" id="SSF48264">
    <property type="entry name" value="Cytochrome P450"/>
    <property type="match status" value="1"/>
</dbReference>
<evidence type="ECO:0000256" key="1">
    <source>
        <dbReference type="SAM" id="MobiDB-lite"/>
    </source>
</evidence>
<dbReference type="EMBL" id="BAAATK010000011">
    <property type="protein sequence ID" value="GAA2433437.1"/>
    <property type="molecule type" value="Genomic_DNA"/>
</dbReference>